<dbReference type="InParanoid" id="A0A061F2W5"/>
<feature type="chain" id="PRO_5001602166" description="Prolamin-like domain-containing protein" evidence="1">
    <location>
        <begin position="18"/>
        <end position="139"/>
    </location>
</feature>
<dbReference type="OMA" id="GPINSAM"/>
<dbReference type="Proteomes" id="UP000026915">
    <property type="component" value="Chromosome 5"/>
</dbReference>
<keyword evidence="3" id="KW-1185">Reference proteome</keyword>
<dbReference type="PROSITE" id="PS51257">
    <property type="entry name" value="PROKAR_LIPOPROTEIN"/>
    <property type="match status" value="1"/>
</dbReference>
<evidence type="ECO:0000256" key="1">
    <source>
        <dbReference type="SAM" id="SignalP"/>
    </source>
</evidence>
<keyword evidence="1" id="KW-0732">Signal</keyword>
<protein>
    <recommendedName>
        <fullName evidence="4">Prolamin-like domain-containing protein</fullName>
    </recommendedName>
</protein>
<dbReference type="HOGENOM" id="CLU_1848704_0_0_1"/>
<gene>
    <name evidence="2" type="ORF">TCM_026588</name>
</gene>
<dbReference type="EMBL" id="CM001883">
    <property type="protein sequence ID" value="EOY11401.1"/>
    <property type="molecule type" value="Genomic_DNA"/>
</dbReference>
<organism evidence="2 3">
    <name type="scientific">Theobroma cacao</name>
    <name type="common">Cacao</name>
    <name type="synonym">Cocoa</name>
    <dbReference type="NCBI Taxonomy" id="3641"/>
    <lineage>
        <taxon>Eukaryota</taxon>
        <taxon>Viridiplantae</taxon>
        <taxon>Streptophyta</taxon>
        <taxon>Embryophyta</taxon>
        <taxon>Tracheophyta</taxon>
        <taxon>Spermatophyta</taxon>
        <taxon>Magnoliopsida</taxon>
        <taxon>eudicotyledons</taxon>
        <taxon>Gunneridae</taxon>
        <taxon>Pentapetalae</taxon>
        <taxon>rosids</taxon>
        <taxon>malvids</taxon>
        <taxon>Malvales</taxon>
        <taxon>Malvaceae</taxon>
        <taxon>Byttnerioideae</taxon>
        <taxon>Theobroma</taxon>
    </lineage>
</organism>
<dbReference type="FunCoup" id="A0A061F2W5">
    <property type="interactions" value="38"/>
</dbReference>
<name>A0A061F2W5_THECC</name>
<evidence type="ECO:0000313" key="2">
    <source>
        <dbReference type="EMBL" id="EOY11401.1"/>
    </source>
</evidence>
<reference evidence="2 3" key="1">
    <citation type="journal article" date="2013" name="Genome Biol.">
        <title>The genome sequence of the most widely cultivated cacao type and its use to identify candidate genes regulating pod color.</title>
        <authorList>
            <person name="Motamayor J.C."/>
            <person name="Mockaitis K."/>
            <person name="Schmutz J."/>
            <person name="Haiminen N."/>
            <person name="Iii D.L."/>
            <person name="Cornejo O."/>
            <person name="Findley S.D."/>
            <person name="Zheng P."/>
            <person name="Utro F."/>
            <person name="Royaert S."/>
            <person name="Saski C."/>
            <person name="Jenkins J."/>
            <person name="Podicheti R."/>
            <person name="Zhao M."/>
            <person name="Scheffler B.E."/>
            <person name="Stack J.C."/>
            <person name="Feltus F.A."/>
            <person name="Mustiga G.M."/>
            <person name="Amores F."/>
            <person name="Phillips W."/>
            <person name="Marelli J.P."/>
            <person name="May G.D."/>
            <person name="Shapiro H."/>
            <person name="Ma J."/>
            <person name="Bustamante C.D."/>
            <person name="Schnell R.J."/>
            <person name="Main D."/>
            <person name="Gilbert D."/>
            <person name="Parida L."/>
            <person name="Kuhn D.N."/>
        </authorList>
    </citation>
    <scope>NUCLEOTIDE SEQUENCE [LARGE SCALE GENOMIC DNA]</scope>
    <source>
        <strain evidence="3">cv. Matina 1-6</strain>
    </source>
</reference>
<dbReference type="AlphaFoldDB" id="A0A061F2W5"/>
<proteinExistence type="predicted"/>
<accession>A0A061F2W5</accession>
<evidence type="ECO:0008006" key="4">
    <source>
        <dbReference type="Google" id="ProtNLM"/>
    </source>
</evidence>
<evidence type="ECO:0000313" key="3">
    <source>
        <dbReference type="Proteomes" id="UP000026915"/>
    </source>
</evidence>
<sequence length="139" mass="14166">MVKRALVALLLALACSATLFTQGLAAAAANDEQLSSAHLANFWRPWGRKTWPAFPPVPSHGKSPPGGPAQDPKIAKCFDSFKSVGSCLKPPIAADCCAALGAIQSECAGLSIGPINSAMLDPLLKQFCSGNGGAPAPPA</sequence>
<feature type="signal peptide" evidence="1">
    <location>
        <begin position="1"/>
        <end position="17"/>
    </location>
</feature>
<dbReference type="Gramene" id="EOY11401">
    <property type="protein sequence ID" value="EOY11401"/>
    <property type="gene ID" value="TCM_026588"/>
</dbReference>